<dbReference type="PROSITE" id="PS52015">
    <property type="entry name" value="TONB_CTD"/>
    <property type="match status" value="1"/>
</dbReference>
<keyword evidence="3 6" id="KW-1133">Transmembrane helix</keyword>
<feature type="transmembrane region" description="Helical" evidence="6">
    <location>
        <begin position="124"/>
        <end position="146"/>
    </location>
</feature>
<evidence type="ECO:0000313" key="8">
    <source>
        <dbReference type="EMBL" id="MEX6632946.1"/>
    </source>
</evidence>
<evidence type="ECO:0000313" key="9">
    <source>
        <dbReference type="Proteomes" id="UP001560685"/>
    </source>
</evidence>
<organism evidence="8 9">
    <name type="scientific">Hyphococcus lacteus</name>
    <dbReference type="NCBI Taxonomy" id="3143536"/>
    <lineage>
        <taxon>Bacteria</taxon>
        <taxon>Pseudomonadati</taxon>
        <taxon>Pseudomonadota</taxon>
        <taxon>Alphaproteobacteria</taxon>
        <taxon>Parvularculales</taxon>
        <taxon>Parvularculaceae</taxon>
        <taxon>Hyphococcus</taxon>
    </lineage>
</organism>
<comment type="caution">
    <text evidence="8">The sequence shown here is derived from an EMBL/GenBank/DDBJ whole genome shotgun (WGS) entry which is preliminary data.</text>
</comment>
<dbReference type="PANTHER" id="PTHR34475:SF1">
    <property type="entry name" value="CYTOSKELETON PROTEIN RODZ"/>
    <property type="match status" value="1"/>
</dbReference>
<feature type="domain" description="TonB C-terminal" evidence="7">
    <location>
        <begin position="311"/>
        <end position="401"/>
    </location>
</feature>
<dbReference type="RefSeq" id="WP_369312881.1">
    <property type="nucleotide sequence ID" value="NZ_JBEHZE010000001.1"/>
</dbReference>
<accession>A0ABV3Z2B8</accession>
<evidence type="ECO:0000256" key="4">
    <source>
        <dbReference type="ARBA" id="ARBA00023136"/>
    </source>
</evidence>
<dbReference type="Proteomes" id="UP001560685">
    <property type="component" value="Unassembled WGS sequence"/>
</dbReference>
<evidence type="ECO:0000259" key="7">
    <source>
        <dbReference type="PROSITE" id="PS52015"/>
    </source>
</evidence>
<dbReference type="NCBIfam" id="TIGR01352">
    <property type="entry name" value="tonB_Cterm"/>
    <property type="match status" value="1"/>
</dbReference>
<dbReference type="InterPro" id="IPR037682">
    <property type="entry name" value="TonB_C"/>
</dbReference>
<feature type="region of interest" description="Disordered" evidence="5">
    <location>
        <begin position="263"/>
        <end position="288"/>
    </location>
</feature>
<feature type="compositionally biased region" description="Low complexity" evidence="5">
    <location>
        <begin position="265"/>
        <end position="278"/>
    </location>
</feature>
<feature type="compositionally biased region" description="Polar residues" evidence="5">
    <location>
        <begin position="279"/>
        <end position="288"/>
    </location>
</feature>
<dbReference type="Gene3D" id="1.10.260.40">
    <property type="entry name" value="lambda repressor-like DNA-binding domains"/>
    <property type="match status" value="1"/>
</dbReference>
<reference evidence="8 9" key="1">
    <citation type="submission" date="2024-05" db="EMBL/GenBank/DDBJ databases">
        <title>Three bacterial strains, DH-69, EH-24, and ECK-19 isolated from coastal sediments.</title>
        <authorList>
            <person name="Ye Y.-Q."/>
            <person name="Du Z.-J."/>
        </authorList>
    </citation>
    <scope>NUCLEOTIDE SEQUENCE [LARGE SCALE GENOMIC DNA]</scope>
    <source>
        <strain evidence="8 9">ECK-19</strain>
    </source>
</reference>
<dbReference type="InterPro" id="IPR050400">
    <property type="entry name" value="Bact_Cytoskel_RodZ"/>
</dbReference>
<dbReference type="PANTHER" id="PTHR34475">
    <property type="match status" value="1"/>
</dbReference>
<dbReference type="InterPro" id="IPR010982">
    <property type="entry name" value="Lambda_DNA-bd_dom_sf"/>
</dbReference>
<evidence type="ECO:0000256" key="1">
    <source>
        <dbReference type="ARBA" id="ARBA00004167"/>
    </source>
</evidence>
<name>A0ABV3Z2B8_9PROT</name>
<dbReference type="Pfam" id="PF03544">
    <property type="entry name" value="TonB_C"/>
    <property type="match status" value="1"/>
</dbReference>
<keyword evidence="2 6" id="KW-0812">Transmembrane</keyword>
<comment type="subcellular location">
    <subcellularLocation>
        <location evidence="1">Membrane</location>
        <topology evidence="1">Single-pass membrane protein</topology>
    </subcellularLocation>
</comment>
<keyword evidence="9" id="KW-1185">Reference proteome</keyword>
<keyword evidence="4 6" id="KW-0472">Membrane</keyword>
<gene>
    <name evidence="8" type="ORF">ABFZ84_05230</name>
</gene>
<dbReference type="InterPro" id="IPR006260">
    <property type="entry name" value="TonB/TolA_C"/>
</dbReference>
<sequence>MAQDKAADVINFKAPREAAANDGETVGVFLAASRIAAGISIEALSEAIKVKVAHLQSIEAMRPDLLPPLPYVIGFVKSYARHLGLDADEIAMRFRDEAGGAVPVSLSDARTQRTPDVDDDGARWVSIFAVLAITLFVAWVFFQILFNGGRDERGAAVPEKRVTLGAPIAQPVTPRSSKVNVPTPKIQAENEVLNTEPPETEVNEALEVNNAIDVAEIPEETAAVVVEPVAETPPVETPPVMEQAPVEQETVQQIVSRERAPLPRTEPSQIISSPTTSTGAQNVAQRNGSVPISERVKRPMLRRPTPAAPKPVIAPAQLIRSSAPFYPNRCASRAVALETVTVNFDVNAEGRAVNAKISSSTNDCFDSEALRTLSRWRFDPKTVDGNPAVETGKTATLNFRR</sequence>
<evidence type="ECO:0000256" key="5">
    <source>
        <dbReference type="SAM" id="MobiDB-lite"/>
    </source>
</evidence>
<dbReference type="Gene3D" id="3.30.1150.10">
    <property type="match status" value="1"/>
</dbReference>
<dbReference type="SUPFAM" id="SSF74653">
    <property type="entry name" value="TolA/TonB C-terminal domain"/>
    <property type="match status" value="1"/>
</dbReference>
<protein>
    <submittedName>
        <fullName evidence="8">TonB family protein</fullName>
    </submittedName>
</protein>
<evidence type="ECO:0000256" key="6">
    <source>
        <dbReference type="SAM" id="Phobius"/>
    </source>
</evidence>
<dbReference type="EMBL" id="JBEHZE010000001">
    <property type="protein sequence ID" value="MEX6632946.1"/>
    <property type="molecule type" value="Genomic_DNA"/>
</dbReference>
<proteinExistence type="predicted"/>
<evidence type="ECO:0000256" key="2">
    <source>
        <dbReference type="ARBA" id="ARBA00022692"/>
    </source>
</evidence>
<dbReference type="Pfam" id="PF13413">
    <property type="entry name" value="HTH_25"/>
    <property type="match status" value="1"/>
</dbReference>
<evidence type="ECO:0000256" key="3">
    <source>
        <dbReference type="ARBA" id="ARBA00022989"/>
    </source>
</evidence>